<evidence type="ECO:0000313" key="3">
    <source>
        <dbReference type="EMBL" id="EFJ00773.1"/>
    </source>
</evidence>
<organism evidence="4">
    <name type="scientific">Schizophyllum commune (strain H4-8 / FGSC 9210)</name>
    <name type="common">Split gill fungus</name>
    <dbReference type="NCBI Taxonomy" id="578458"/>
    <lineage>
        <taxon>Eukaryota</taxon>
        <taxon>Fungi</taxon>
        <taxon>Dikarya</taxon>
        <taxon>Basidiomycota</taxon>
        <taxon>Agaricomycotina</taxon>
        <taxon>Agaricomycetes</taxon>
        <taxon>Agaricomycetidae</taxon>
        <taxon>Agaricales</taxon>
        <taxon>Schizophyllaceae</taxon>
        <taxon>Schizophyllum</taxon>
    </lineage>
</organism>
<evidence type="ECO:0000259" key="1">
    <source>
        <dbReference type="Pfam" id="PF14033"/>
    </source>
</evidence>
<accession>D8PUY4</accession>
<dbReference type="EMBL" id="GL377303">
    <property type="protein sequence ID" value="EFJ00773.1"/>
    <property type="molecule type" value="Genomic_DNA"/>
</dbReference>
<keyword evidence="4" id="KW-1185">Reference proteome</keyword>
<name>D8PUY4_SCHCM</name>
<dbReference type="PANTHER" id="PTHR33119">
    <property type="entry name" value="IFI3P"/>
    <property type="match status" value="1"/>
</dbReference>
<evidence type="ECO:0000259" key="2">
    <source>
        <dbReference type="Pfam" id="PF21666"/>
    </source>
</evidence>
<dbReference type="InterPro" id="IPR049207">
    <property type="entry name" value="DUF4246_N"/>
</dbReference>
<feature type="domain" description="DUF4246" evidence="1">
    <location>
        <begin position="111"/>
        <end position="509"/>
    </location>
</feature>
<dbReference type="Pfam" id="PF14033">
    <property type="entry name" value="DUF4246"/>
    <property type="match status" value="1"/>
</dbReference>
<dbReference type="Proteomes" id="UP000007431">
    <property type="component" value="Unassembled WGS sequence"/>
</dbReference>
<sequence>MSTCDEELFPHPCIDWYRARDLLKPDDPRIRALFSPLFSAPPWEPRQSSPPCVARAPRAVAELKMYALSAAWRERPEWWRKVKDPVIREQWLKEAKAEQENEIPRWRLTDRMINHTLIELEAYAKLRDENTGIECGPYDCIWQSDKLVTDDLRLSLRDAIKPLEDEQANCPAQSNAQALDLIDPNLYPLVYGQTYGKQPDGFLGTFDPPSLDKHDILPEFNPQRSQWIPSDFRVKEDGRVSLISPYVNGVPPAYHDALVPVLEQIVARAVPLWERVLHGVLAEMPVRLGPVVKDEGGGEGFECIWEDDLHMPKERTRGTRDDDLSRRPLRLPDCRPEYDGRLAACAGGRYNLSGRTLQTITKITNINLTPEDPIYTGEYWHFDGLWNEGIVSTFVYYHDLVNVREARISFREGTAEPAYHSKDDHLSMETLYGIEDGEPCVQGVGSIALKSGCCIAYPNFYQHKMSPLKLEDQTKPGTCKMLTLFLVDPNRRIPSGTEVPPQQADAVREALLKAGSDSLFSKLPPELIDTIVAHVDGLVSEEEAFKLRQEMVDERAARAQSAAGRDLFTHLLFGWPV</sequence>
<dbReference type="PANTHER" id="PTHR33119:SF1">
    <property type="entry name" value="FE2OG DIOXYGENASE DOMAIN-CONTAINING PROTEIN"/>
    <property type="match status" value="1"/>
</dbReference>
<protein>
    <submittedName>
        <fullName evidence="3">Uncharacterized protein</fullName>
    </submittedName>
</protein>
<reference evidence="3 4" key="1">
    <citation type="journal article" date="2010" name="Nat. Biotechnol.">
        <title>Genome sequence of the model mushroom Schizophyllum commune.</title>
        <authorList>
            <person name="Ohm R.A."/>
            <person name="de Jong J.F."/>
            <person name="Lugones L.G."/>
            <person name="Aerts A."/>
            <person name="Kothe E."/>
            <person name="Stajich J.E."/>
            <person name="de Vries R.P."/>
            <person name="Record E."/>
            <person name="Levasseur A."/>
            <person name="Baker S.E."/>
            <person name="Bartholomew K.A."/>
            <person name="Coutinho P.M."/>
            <person name="Erdmann S."/>
            <person name="Fowler T.J."/>
            <person name="Gathman A.C."/>
            <person name="Lombard V."/>
            <person name="Henrissat B."/>
            <person name="Knabe N."/>
            <person name="Kuees U."/>
            <person name="Lilly W.W."/>
            <person name="Lindquist E."/>
            <person name="Lucas S."/>
            <person name="Magnuson J.K."/>
            <person name="Piumi F."/>
            <person name="Raudaskoski M."/>
            <person name="Salamov A."/>
            <person name="Schmutz J."/>
            <person name="Schwarze F.W.M.R."/>
            <person name="vanKuyk P.A."/>
            <person name="Horton J.S."/>
            <person name="Grigoriev I.V."/>
            <person name="Woesten H.A.B."/>
        </authorList>
    </citation>
    <scope>NUCLEOTIDE SEQUENCE [LARGE SCALE GENOMIC DNA]</scope>
    <source>
        <strain evidence="4">H4-8 / FGSC 9210</strain>
    </source>
</reference>
<dbReference type="InterPro" id="IPR025340">
    <property type="entry name" value="DUF4246"/>
</dbReference>
<proteinExistence type="predicted"/>
<dbReference type="VEuPathDB" id="FungiDB:SCHCODRAFT_02526805"/>
<evidence type="ECO:0000313" key="4">
    <source>
        <dbReference type="Proteomes" id="UP000007431"/>
    </source>
</evidence>
<dbReference type="InParanoid" id="D8PUY4"/>
<dbReference type="InterPro" id="IPR049192">
    <property type="entry name" value="DUF4246_C"/>
</dbReference>
<dbReference type="HOGENOM" id="CLU_012066_2_0_1"/>
<dbReference type="eggNOG" id="ENOG502QQIE">
    <property type="taxonomic scope" value="Eukaryota"/>
</dbReference>
<dbReference type="AlphaFoldDB" id="D8PUY4"/>
<dbReference type="Pfam" id="PF21666">
    <property type="entry name" value="DUF4246_N"/>
    <property type="match status" value="1"/>
</dbReference>
<feature type="domain" description="DUF4246" evidence="2">
    <location>
        <begin position="52"/>
        <end position="94"/>
    </location>
</feature>
<dbReference type="OMA" id="WHIEGAM"/>
<gene>
    <name evidence="3" type="ORF">SCHCODRAFT_255864</name>
</gene>